<dbReference type="AlphaFoldDB" id="D0LPY0"/>
<proteinExistence type="predicted"/>
<dbReference type="KEGG" id="hoh:Hoch_4524"/>
<name>D0LPY0_HALO1</name>
<accession>D0LPY0</accession>
<organism evidence="1 2">
    <name type="scientific">Haliangium ochraceum (strain DSM 14365 / JCM 11303 / SMP-2)</name>
    <dbReference type="NCBI Taxonomy" id="502025"/>
    <lineage>
        <taxon>Bacteria</taxon>
        <taxon>Pseudomonadati</taxon>
        <taxon>Myxococcota</taxon>
        <taxon>Polyangia</taxon>
        <taxon>Haliangiales</taxon>
        <taxon>Kofleriaceae</taxon>
        <taxon>Haliangium</taxon>
    </lineage>
</organism>
<dbReference type="OrthoDB" id="1404222at2"/>
<dbReference type="Proteomes" id="UP000001880">
    <property type="component" value="Chromosome"/>
</dbReference>
<gene>
    <name evidence="1" type="ordered locus">Hoch_4524</name>
</gene>
<protein>
    <submittedName>
        <fullName evidence="1">Uncharacterized protein</fullName>
    </submittedName>
</protein>
<evidence type="ECO:0000313" key="2">
    <source>
        <dbReference type="Proteomes" id="UP000001880"/>
    </source>
</evidence>
<evidence type="ECO:0000313" key="1">
    <source>
        <dbReference type="EMBL" id="ACY17017.1"/>
    </source>
</evidence>
<dbReference type="EMBL" id="CP001804">
    <property type="protein sequence ID" value="ACY17017.1"/>
    <property type="molecule type" value="Genomic_DNA"/>
</dbReference>
<dbReference type="RefSeq" id="WP_012829615.1">
    <property type="nucleotide sequence ID" value="NC_013440.1"/>
</dbReference>
<sequence>MDTITDVLAHHGLAAPERDIALSGTIRTKGDASVKPHLILVDRDVRLVGVDKKGGDALYVDVLAAKPLRFESKRFGDELVVGKHRLSIPLRRGDAVKQLLATARLRRGEGAISGVRVLDGRYVDDFRAVDALWLGKFLAPDEPLLAWLETATKVTLDSPVLGKVDVPWFFYMTTERSGLVALSEVGDVRVERFPPGAAMKVRSSLGRTEVRMGGICWRAGRKHADAFRALEPLVRQGAAGRALGLAGQCLRAGKGSAASRREAERLLRLPAAFEHPLSVLARQLVLADGAPVFDEQVDAALAALAKESPDGAVLAAWSDDWPLDQGVALGLLGRMLDMAERAPEGAEERALVSWSLPFHRALHRRRMAAVEGDLERAEIDLALAEHLDAAAAWSELIALIDTRLATLPAPELADLLPPTRAEEADDDMPGHTVRARLYALLAHALEARAEVLADSDPGAKARARALRAVSLKAPAVSRQLEALRTLAMLEPLVPSHLDHLSELASGTLADTAREARAVLERGGLAPVEAEEATGQGPGAPVGALPPQVVEDVIQHPATRGNGVLSRLQNLLARVEHPDRSVLTSYCERLDSGAHADVLTDLRDAAMALGTPGIDGYLSRGDKSIGARAYEGRPPFLLLGVRHVDGSSDLHMRPSELRFLIATEVAHLRFGHTRLTSEDVWTGAWQTGKAGLDLLFTALPMLRGVKLVDRLHGLLDMYRMPVVGKVIERATTTLVERRRGGEPEEVNIAPAYEQLLVAHRAMQLTADRAGLLLCRDLRSAIRAIFLSRTEYRAELPLAEHYGLVEALMRSGQRGEVLYQNLAIRIAALISFSLSPAYREAEAALYGAGKRAS</sequence>
<keyword evidence="2" id="KW-1185">Reference proteome</keyword>
<dbReference type="HOGENOM" id="CLU_335174_0_0_7"/>
<reference evidence="1 2" key="1">
    <citation type="journal article" date="2010" name="Stand. Genomic Sci.">
        <title>Complete genome sequence of Haliangium ochraceum type strain (SMP-2).</title>
        <authorList>
            <consortium name="US DOE Joint Genome Institute (JGI-PGF)"/>
            <person name="Ivanova N."/>
            <person name="Daum C."/>
            <person name="Lang E."/>
            <person name="Abt B."/>
            <person name="Kopitz M."/>
            <person name="Saunders E."/>
            <person name="Lapidus A."/>
            <person name="Lucas S."/>
            <person name="Glavina Del Rio T."/>
            <person name="Nolan M."/>
            <person name="Tice H."/>
            <person name="Copeland A."/>
            <person name="Cheng J.F."/>
            <person name="Chen F."/>
            <person name="Bruce D."/>
            <person name="Goodwin L."/>
            <person name="Pitluck S."/>
            <person name="Mavromatis K."/>
            <person name="Pati A."/>
            <person name="Mikhailova N."/>
            <person name="Chen A."/>
            <person name="Palaniappan K."/>
            <person name="Land M."/>
            <person name="Hauser L."/>
            <person name="Chang Y.J."/>
            <person name="Jeffries C.D."/>
            <person name="Detter J.C."/>
            <person name="Brettin T."/>
            <person name="Rohde M."/>
            <person name="Goker M."/>
            <person name="Bristow J."/>
            <person name="Markowitz V."/>
            <person name="Eisen J.A."/>
            <person name="Hugenholtz P."/>
            <person name="Kyrpides N.C."/>
            <person name="Klenk H.P."/>
        </authorList>
    </citation>
    <scope>NUCLEOTIDE SEQUENCE [LARGE SCALE GENOMIC DNA]</scope>
    <source>
        <strain evidence="2">DSM 14365 / CIP 107738 / JCM 11303 / AJ 13395 / SMP-2</strain>
    </source>
</reference>
<dbReference type="eggNOG" id="ENOG50337H1">
    <property type="taxonomic scope" value="Bacteria"/>
</dbReference>
<dbReference type="STRING" id="502025.Hoch_4524"/>